<organism evidence="2 3">
    <name type="scientific">Rhipicephalus microplus</name>
    <name type="common">Cattle tick</name>
    <name type="synonym">Boophilus microplus</name>
    <dbReference type="NCBI Taxonomy" id="6941"/>
    <lineage>
        <taxon>Eukaryota</taxon>
        <taxon>Metazoa</taxon>
        <taxon>Ecdysozoa</taxon>
        <taxon>Arthropoda</taxon>
        <taxon>Chelicerata</taxon>
        <taxon>Arachnida</taxon>
        <taxon>Acari</taxon>
        <taxon>Parasitiformes</taxon>
        <taxon>Ixodida</taxon>
        <taxon>Ixodoidea</taxon>
        <taxon>Ixodidae</taxon>
        <taxon>Rhipicephalinae</taxon>
        <taxon>Rhipicephalus</taxon>
        <taxon>Boophilus</taxon>
    </lineage>
</organism>
<evidence type="ECO:0000313" key="2">
    <source>
        <dbReference type="EMBL" id="KAH7950579.1"/>
    </source>
</evidence>
<reference evidence="2" key="1">
    <citation type="journal article" date="2020" name="Cell">
        <title>Large-Scale Comparative Analyses of Tick Genomes Elucidate Their Genetic Diversity and Vector Capacities.</title>
        <authorList>
            <consortium name="Tick Genome and Microbiome Consortium (TIGMIC)"/>
            <person name="Jia N."/>
            <person name="Wang J."/>
            <person name="Shi W."/>
            <person name="Du L."/>
            <person name="Sun Y."/>
            <person name="Zhan W."/>
            <person name="Jiang J.F."/>
            <person name="Wang Q."/>
            <person name="Zhang B."/>
            <person name="Ji P."/>
            <person name="Bell-Sakyi L."/>
            <person name="Cui X.M."/>
            <person name="Yuan T.T."/>
            <person name="Jiang B.G."/>
            <person name="Yang W.F."/>
            <person name="Lam T.T."/>
            <person name="Chang Q.C."/>
            <person name="Ding S.J."/>
            <person name="Wang X.J."/>
            <person name="Zhu J.G."/>
            <person name="Ruan X.D."/>
            <person name="Zhao L."/>
            <person name="Wei J.T."/>
            <person name="Ye R.Z."/>
            <person name="Que T.C."/>
            <person name="Du C.H."/>
            <person name="Zhou Y.H."/>
            <person name="Cheng J.X."/>
            <person name="Dai P.F."/>
            <person name="Guo W.B."/>
            <person name="Han X.H."/>
            <person name="Huang E.J."/>
            <person name="Li L.F."/>
            <person name="Wei W."/>
            <person name="Gao Y.C."/>
            <person name="Liu J.Z."/>
            <person name="Shao H.Z."/>
            <person name="Wang X."/>
            <person name="Wang C.C."/>
            <person name="Yang T.C."/>
            <person name="Huo Q.B."/>
            <person name="Li W."/>
            <person name="Chen H.Y."/>
            <person name="Chen S.E."/>
            <person name="Zhou L.G."/>
            <person name="Ni X.B."/>
            <person name="Tian J.H."/>
            <person name="Sheng Y."/>
            <person name="Liu T."/>
            <person name="Pan Y.S."/>
            <person name="Xia L.Y."/>
            <person name="Li J."/>
            <person name="Zhao F."/>
            <person name="Cao W.C."/>
        </authorList>
    </citation>
    <scope>NUCLEOTIDE SEQUENCE</scope>
    <source>
        <strain evidence="2">Rmic-2018</strain>
    </source>
</reference>
<gene>
    <name evidence="2" type="ORF">HPB51_028388</name>
</gene>
<feature type="region of interest" description="Disordered" evidence="1">
    <location>
        <begin position="300"/>
        <end position="322"/>
    </location>
</feature>
<name>A0A9J6CX06_RHIMP</name>
<evidence type="ECO:0000313" key="3">
    <source>
        <dbReference type="Proteomes" id="UP000821866"/>
    </source>
</evidence>
<keyword evidence="3" id="KW-1185">Reference proteome</keyword>
<dbReference type="Proteomes" id="UP000821866">
    <property type="component" value="Unassembled WGS sequence"/>
</dbReference>
<dbReference type="VEuPathDB" id="VectorBase:LOC119168206"/>
<dbReference type="AlphaFoldDB" id="A0A9J6CX06"/>
<dbReference type="EMBL" id="JABSTU010005090">
    <property type="protein sequence ID" value="KAH7950579.1"/>
    <property type="molecule type" value="Genomic_DNA"/>
</dbReference>
<accession>A0A9J6CX06</accession>
<feature type="compositionally biased region" description="Basic and acidic residues" evidence="1">
    <location>
        <begin position="300"/>
        <end position="318"/>
    </location>
</feature>
<comment type="caution">
    <text evidence="2">The sequence shown here is derived from an EMBL/GenBank/DDBJ whole genome shotgun (WGS) entry which is preliminary data.</text>
</comment>
<protein>
    <submittedName>
        <fullName evidence="2">Uncharacterized protein</fullName>
    </submittedName>
</protein>
<proteinExistence type="predicted"/>
<reference evidence="2" key="2">
    <citation type="submission" date="2021-09" db="EMBL/GenBank/DDBJ databases">
        <authorList>
            <person name="Jia N."/>
            <person name="Wang J."/>
            <person name="Shi W."/>
            <person name="Du L."/>
            <person name="Sun Y."/>
            <person name="Zhan W."/>
            <person name="Jiang J."/>
            <person name="Wang Q."/>
            <person name="Zhang B."/>
            <person name="Ji P."/>
            <person name="Sakyi L.B."/>
            <person name="Cui X."/>
            <person name="Yuan T."/>
            <person name="Jiang B."/>
            <person name="Yang W."/>
            <person name="Lam T.T.-Y."/>
            <person name="Chang Q."/>
            <person name="Ding S."/>
            <person name="Wang X."/>
            <person name="Zhu J."/>
            <person name="Ruan X."/>
            <person name="Zhao L."/>
            <person name="Wei J."/>
            <person name="Que T."/>
            <person name="Du C."/>
            <person name="Cheng J."/>
            <person name="Dai P."/>
            <person name="Han X."/>
            <person name="Huang E."/>
            <person name="Gao Y."/>
            <person name="Liu J."/>
            <person name="Shao H."/>
            <person name="Ye R."/>
            <person name="Li L."/>
            <person name="Wei W."/>
            <person name="Wang X."/>
            <person name="Wang C."/>
            <person name="Huo Q."/>
            <person name="Li W."/>
            <person name="Guo W."/>
            <person name="Chen H."/>
            <person name="Chen S."/>
            <person name="Zhou L."/>
            <person name="Zhou L."/>
            <person name="Ni X."/>
            <person name="Tian J."/>
            <person name="Zhou Y."/>
            <person name="Sheng Y."/>
            <person name="Liu T."/>
            <person name="Pan Y."/>
            <person name="Xia L."/>
            <person name="Li J."/>
            <person name="Zhao F."/>
            <person name="Cao W."/>
        </authorList>
    </citation>
    <scope>NUCLEOTIDE SEQUENCE</scope>
    <source>
        <strain evidence="2">Rmic-2018</strain>
        <tissue evidence="2">Larvae</tissue>
    </source>
</reference>
<sequence>MAEVLTALATTRYTDEVLVLTDSPSMLTHCTRGHLSVGTVKPIEDGRIPLPCRERNRSITPVAAASRLRILLRHIVRTVLYEELLTSDPEQYKCLLRLDIEQFNHLLALIEPKIVRQDTVMRSLVPAKTRLQVTLLFLASGESQFSLSHQFRLKHSTVNNIILETCATTYEELHHKFLKTPKTEVKWQSIIEGFGAPGSEGDGGVWRTTPLQKAVEKKKAGIPTLVKVITPVKRNYACSREPVYGLSWTQLGVDYPYKAFGTCKVRRNESTHRGSSKRGAFEKILHAGTSATGMLSIPLQKKESSGNSLDGRDADQADHAWPGEVVDMSTRLEIWFSTGKLEGETRTVLRRILPRRVCLLDDDRCQKTATHEHD</sequence>
<evidence type="ECO:0000256" key="1">
    <source>
        <dbReference type="SAM" id="MobiDB-lite"/>
    </source>
</evidence>